<keyword evidence="2" id="KW-0732">Signal</keyword>
<name>A0A8E6F077_9BACT</name>
<dbReference type="EMBL" id="CP074694">
    <property type="protein sequence ID" value="QVL34508.1"/>
    <property type="molecule type" value="Genomic_DNA"/>
</dbReference>
<dbReference type="RefSeq" id="WP_213499562.1">
    <property type="nucleotide sequence ID" value="NZ_CP074694.1"/>
</dbReference>
<organism evidence="3 4">
    <name type="scientific">Telmatocola sphagniphila</name>
    <dbReference type="NCBI Taxonomy" id="1123043"/>
    <lineage>
        <taxon>Bacteria</taxon>
        <taxon>Pseudomonadati</taxon>
        <taxon>Planctomycetota</taxon>
        <taxon>Planctomycetia</taxon>
        <taxon>Gemmatales</taxon>
        <taxon>Gemmataceae</taxon>
    </lineage>
</organism>
<sequence>MKTFKYGLVFSLFSLTYGSGTAQAGWNNVFQTTCNCNQPQQRSSYFAPETSCQKVEYVQRSYYTPVTVWKREVYEEPVTVKYRSFYWEPVESMTYTSYYDPCTGCSQRVAVPRTSYRLRSQENCAQKYVQRSRLVPVTEMRVSYYMEPVITRYTPPPSPCDSCGRAPTISEGTNGARLGSPSDGAPARMPEDRISPPNIPQSGYRAPAPATTPIQNNTPPLRLDRFSSNSRSGEVQGVLVAEDRFTPRANTRVTLVNKTNPSEQKVLNTDSMGRFNTNVPSGEWSIYVPTSTGKAEYHSTLAVRDNDMRNVTIVSW</sequence>
<evidence type="ECO:0008006" key="5">
    <source>
        <dbReference type="Google" id="ProtNLM"/>
    </source>
</evidence>
<proteinExistence type="predicted"/>
<evidence type="ECO:0000256" key="2">
    <source>
        <dbReference type="SAM" id="SignalP"/>
    </source>
</evidence>
<evidence type="ECO:0000313" key="4">
    <source>
        <dbReference type="Proteomes" id="UP000676194"/>
    </source>
</evidence>
<evidence type="ECO:0000256" key="1">
    <source>
        <dbReference type="SAM" id="MobiDB-lite"/>
    </source>
</evidence>
<dbReference type="KEGG" id="tsph:KIH39_11550"/>
<dbReference type="Proteomes" id="UP000676194">
    <property type="component" value="Chromosome"/>
</dbReference>
<accession>A0A8E6F077</accession>
<dbReference type="AlphaFoldDB" id="A0A8E6F077"/>
<reference evidence="3" key="1">
    <citation type="submission" date="2021-05" db="EMBL/GenBank/DDBJ databases">
        <title>Complete genome sequence of the cellulolytic planctomycete Telmatocola sphagniphila SP2T and characterization of the first cellulase from planctomycetes.</title>
        <authorList>
            <person name="Rakitin A.L."/>
            <person name="Beletsky A.V."/>
            <person name="Naumoff D.G."/>
            <person name="Kulichevskaya I.S."/>
            <person name="Mardanov A.V."/>
            <person name="Ravin N.V."/>
            <person name="Dedysh S.N."/>
        </authorList>
    </citation>
    <scope>NUCLEOTIDE SEQUENCE</scope>
    <source>
        <strain evidence="3">SP2T</strain>
    </source>
</reference>
<protein>
    <recommendedName>
        <fullName evidence="5">Carboxypeptidase regulatory-like domain-containing protein</fullName>
    </recommendedName>
</protein>
<feature type="chain" id="PRO_5034410663" description="Carboxypeptidase regulatory-like domain-containing protein" evidence="2">
    <location>
        <begin position="25"/>
        <end position="316"/>
    </location>
</feature>
<keyword evidence="4" id="KW-1185">Reference proteome</keyword>
<feature type="signal peptide" evidence="2">
    <location>
        <begin position="1"/>
        <end position="24"/>
    </location>
</feature>
<feature type="region of interest" description="Disordered" evidence="1">
    <location>
        <begin position="165"/>
        <end position="194"/>
    </location>
</feature>
<gene>
    <name evidence="3" type="ORF">KIH39_11550</name>
</gene>
<evidence type="ECO:0000313" key="3">
    <source>
        <dbReference type="EMBL" id="QVL34508.1"/>
    </source>
</evidence>